<dbReference type="InterPro" id="IPR004570">
    <property type="entry name" value="Phosphatidylglycerol_P_synth"/>
</dbReference>
<feature type="transmembrane region" description="Helical" evidence="13">
    <location>
        <begin position="118"/>
        <end position="137"/>
    </location>
</feature>
<dbReference type="InterPro" id="IPR048254">
    <property type="entry name" value="CDP_ALCOHOL_P_TRANSF_CS"/>
</dbReference>
<comment type="similarity">
    <text evidence="2 12">Belongs to the CDP-alcohol phosphatidyltransferase class-I family.</text>
</comment>
<comment type="caution">
    <text evidence="14">The sequence shown here is derived from an EMBL/GenBank/DDBJ whole genome shotgun (WGS) entry which is preliminary data.</text>
</comment>
<dbReference type="PANTHER" id="PTHR14269">
    <property type="entry name" value="CDP-DIACYLGLYCEROL--GLYCEROL-3-PHOSPHATE 3-PHOSPHATIDYLTRANSFERASE-RELATED"/>
    <property type="match status" value="1"/>
</dbReference>
<feature type="transmembrane region" description="Helical" evidence="13">
    <location>
        <begin position="143"/>
        <end position="162"/>
    </location>
</feature>
<keyword evidence="7" id="KW-0443">Lipid metabolism</keyword>
<name>A0A4Y9F5L3_9MICC</name>
<keyword evidence="5 13" id="KW-0812">Transmembrane</keyword>
<dbReference type="GO" id="GO:0046474">
    <property type="term" value="P:glycerophospholipid biosynthetic process"/>
    <property type="evidence" value="ECO:0007669"/>
    <property type="project" value="TreeGrafter"/>
</dbReference>
<keyword evidence="3" id="KW-0444">Lipid biosynthesis</keyword>
<dbReference type="PIRSF" id="PIRSF000847">
    <property type="entry name" value="Phos_ph_gly_syn"/>
    <property type="match status" value="1"/>
</dbReference>
<dbReference type="Gene3D" id="1.20.120.1760">
    <property type="match status" value="1"/>
</dbReference>
<dbReference type="EC" id="2.7.8.5" evidence="11"/>
<evidence type="ECO:0000256" key="2">
    <source>
        <dbReference type="ARBA" id="ARBA00010441"/>
    </source>
</evidence>
<dbReference type="Proteomes" id="UP000297951">
    <property type="component" value="Unassembled WGS sequence"/>
</dbReference>
<proteinExistence type="inferred from homology"/>
<dbReference type="InterPro" id="IPR043130">
    <property type="entry name" value="CDP-OH_PTrfase_TM_dom"/>
</dbReference>
<evidence type="ECO:0000256" key="10">
    <source>
        <dbReference type="ARBA" id="ARBA00023264"/>
    </source>
</evidence>
<keyword evidence="8 13" id="KW-0472">Membrane</keyword>
<organism evidence="14 15">
    <name type="scientific">Rothia nasimurium</name>
    <dbReference type="NCBI Taxonomy" id="85336"/>
    <lineage>
        <taxon>Bacteria</taxon>
        <taxon>Bacillati</taxon>
        <taxon>Actinomycetota</taxon>
        <taxon>Actinomycetes</taxon>
        <taxon>Micrococcales</taxon>
        <taxon>Micrococcaceae</taxon>
        <taxon>Rothia</taxon>
    </lineage>
</organism>
<evidence type="ECO:0000256" key="13">
    <source>
        <dbReference type="SAM" id="Phobius"/>
    </source>
</evidence>
<evidence type="ECO:0000256" key="7">
    <source>
        <dbReference type="ARBA" id="ARBA00023098"/>
    </source>
</evidence>
<dbReference type="PROSITE" id="PS00379">
    <property type="entry name" value="CDP_ALCOHOL_P_TRANSF"/>
    <property type="match status" value="1"/>
</dbReference>
<dbReference type="InterPro" id="IPR000462">
    <property type="entry name" value="CDP-OH_P_trans"/>
</dbReference>
<sequence length="177" mass="19609">MVPLFVWTLWAGGPHGEANLSLRWWAAAVFVLAMITDWLDGYLARKNNLITSFGKIADPIADKLLTGAAFVVLSMLGELWWWVTIVILVREWGITVMRLFIIKYGVMAASKGGKLKTVLQTVALVLMILPLGQLGSWALWPGYLVMAAVVVVTVVTGIDYVIKAMQLRRNYFAAQGK</sequence>
<evidence type="ECO:0000256" key="5">
    <source>
        <dbReference type="ARBA" id="ARBA00022692"/>
    </source>
</evidence>
<evidence type="ECO:0000256" key="4">
    <source>
        <dbReference type="ARBA" id="ARBA00022679"/>
    </source>
</evidence>
<reference evidence="14 15" key="1">
    <citation type="submission" date="2019-03" db="EMBL/GenBank/DDBJ databases">
        <title>Diversity of the mouse oral microbiome.</title>
        <authorList>
            <person name="Joseph S."/>
            <person name="Aduse-Opoku J."/>
            <person name="Curtis M."/>
            <person name="Wade W."/>
            <person name="Hashim A."/>
        </authorList>
    </citation>
    <scope>NUCLEOTIDE SEQUENCE [LARGE SCALE GENOMIC DNA]</scope>
    <source>
        <strain evidence="15">irhom_31</strain>
    </source>
</reference>
<evidence type="ECO:0000256" key="9">
    <source>
        <dbReference type="ARBA" id="ARBA00023209"/>
    </source>
</evidence>
<keyword evidence="10" id="KW-1208">Phospholipid metabolism</keyword>
<dbReference type="InterPro" id="IPR050324">
    <property type="entry name" value="CDP-alcohol_PTase-I"/>
</dbReference>
<evidence type="ECO:0000256" key="6">
    <source>
        <dbReference type="ARBA" id="ARBA00022989"/>
    </source>
</evidence>
<comment type="subcellular location">
    <subcellularLocation>
        <location evidence="1">Membrane</location>
        <topology evidence="1">Multi-pass membrane protein</topology>
    </subcellularLocation>
</comment>
<feature type="transmembrane region" description="Helical" evidence="13">
    <location>
        <begin position="24"/>
        <end position="43"/>
    </location>
</feature>
<dbReference type="PANTHER" id="PTHR14269:SF52">
    <property type="entry name" value="PHOSPHATIDYLGLYCEROPHOSPHATE SYNTHASE-RELATED"/>
    <property type="match status" value="1"/>
</dbReference>
<keyword evidence="6 13" id="KW-1133">Transmembrane helix</keyword>
<dbReference type="OrthoDB" id="9796672at2"/>
<protein>
    <recommendedName>
        <fullName evidence="11">CDP-diacylglycerol--glycerol-3-phosphate 3-phosphatidyltransferase</fullName>
        <ecNumber evidence="11">2.7.8.5</ecNumber>
    </recommendedName>
</protein>
<dbReference type="EMBL" id="SPQC01000006">
    <property type="protein sequence ID" value="TFU23657.1"/>
    <property type="molecule type" value="Genomic_DNA"/>
</dbReference>
<evidence type="ECO:0000256" key="1">
    <source>
        <dbReference type="ARBA" id="ARBA00004141"/>
    </source>
</evidence>
<evidence type="ECO:0000256" key="12">
    <source>
        <dbReference type="RuleBase" id="RU003750"/>
    </source>
</evidence>
<gene>
    <name evidence="14" type="primary">pgsA</name>
    <name evidence="14" type="ORF">E4U03_02680</name>
</gene>
<feature type="transmembrane region" description="Helical" evidence="13">
    <location>
        <begin position="89"/>
        <end position="106"/>
    </location>
</feature>
<dbReference type="UniPathway" id="UPA00085"/>
<evidence type="ECO:0000313" key="15">
    <source>
        <dbReference type="Proteomes" id="UP000297951"/>
    </source>
</evidence>
<dbReference type="NCBIfam" id="TIGR00560">
    <property type="entry name" value="pgsA"/>
    <property type="match status" value="1"/>
</dbReference>
<dbReference type="AlphaFoldDB" id="A0A4Y9F5L3"/>
<evidence type="ECO:0000313" key="14">
    <source>
        <dbReference type="EMBL" id="TFU23657.1"/>
    </source>
</evidence>
<accession>A0A4Y9F5L3</accession>
<keyword evidence="4 12" id="KW-0808">Transferase</keyword>
<evidence type="ECO:0000256" key="11">
    <source>
        <dbReference type="NCBIfam" id="TIGR00560"/>
    </source>
</evidence>
<evidence type="ECO:0000256" key="8">
    <source>
        <dbReference type="ARBA" id="ARBA00023136"/>
    </source>
</evidence>
<dbReference type="GO" id="GO:0008444">
    <property type="term" value="F:CDP-diacylglycerol-glycerol-3-phosphate 3-phosphatidyltransferase activity"/>
    <property type="evidence" value="ECO:0007669"/>
    <property type="project" value="UniProtKB-UniRule"/>
</dbReference>
<dbReference type="Pfam" id="PF01066">
    <property type="entry name" value="CDP-OH_P_transf"/>
    <property type="match status" value="1"/>
</dbReference>
<dbReference type="STRING" id="85336.A7979_07530"/>
<keyword evidence="9" id="KW-0594">Phospholipid biosynthesis</keyword>
<dbReference type="GO" id="GO:0016020">
    <property type="term" value="C:membrane"/>
    <property type="evidence" value="ECO:0007669"/>
    <property type="project" value="UniProtKB-SubCell"/>
</dbReference>
<evidence type="ECO:0000256" key="3">
    <source>
        <dbReference type="ARBA" id="ARBA00022516"/>
    </source>
</evidence>